<dbReference type="AlphaFoldDB" id="A0A1M7M4L2"/>
<dbReference type="GO" id="GO:0016747">
    <property type="term" value="F:acyltransferase activity, transferring groups other than amino-acyl groups"/>
    <property type="evidence" value="ECO:0007669"/>
    <property type="project" value="UniProtKB-ARBA"/>
</dbReference>
<dbReference type="InterPro" id="IPR016039">
    <property type="entry name" value="Thiolase-like"/>
</dbReference>
<dbReference type="STRING" id="310782.SAMN05216499_11590"/>
<keyword evidence="5" id="KW-1185">Reference proteome</keyword>
<dbReference type="InterPro" id="IPR013747">
    <property type="entry name" value="ACP_syn_III_C"/>
</dbReference>
<proteinExistence type="predicted"/>
<accession>A0A1M7M4L2</accession>
<gene>
    <name evidence="4" type="ORF">SAMN05216499_11590</name>
</gene>
<organism evidence="4 5">
    <name type="scientific">Actinacidiphila paucisporea</name>
    <dbReference type="NCBI Taxonomy" id="310782"/>
    <lineage>
        <taxon>Bacteria</taxon>
        <taxon>Bacillati</taxon>
        <taxon>Actinomycetota</taxon>
        <taxon>Actinomycetes</taxon>
        <taxon>Kitasatosporales</taxon>
        <taxon>Streptomycetaceae</taxon>
        <taxon>Actinacidiphila</taxon>
    </lineage>
</organism>
<dbReference type="OrthoDB" id="2636646at2"/>
<dbReference type="EMBL" id="FRBI01000015">
    <property type="protein sequence ID" value="SHM85631.1"/>
    <property type="molecule type" value="Genomic_DNA"/>
</dbReference>
<keyword evidence="1" id="KW-0808">Transferase</keyword>
<dbReference type="Proteomes" id="UP000184111">
    <property type="component" value="Unassembled WGS sequence"/>
</dbReference>
<dbReference type="PANTHER" id="PTHR34069">
    <property type="entry name" value="3-OXOACYL-[ACYL-CARRIER-PROTEIN] SYNTHASE 3"/>
    <property type="match status" value="1"/>
</dbReference>
<dbReference type="PANTHER" id="PTHR34069:SF2">
    <property type="entry name" value="BETA-KETOACYL-[ACYL-CARRIER-PROTEIN] SYNTHASE III"/>
    <property type="match status" value="1"/>
</dbReference>
<evidence type="ECO:0000313" key="5">
    <source>
        <dbReference type="Proteomes" id="UP000184111"/>
    </source>
</evidence>
<evidence type="ECO:0000313" key="4">
    <source>
        <dbReference type="EMBL" id="SHM85631.1"/>
    </source>
</evidence>
<evidence type="ECO:0000259" key="3">
    <source>
        <dbReference type="Pfam" id="PF08541"/>
    </source>
</evidence>
<evidence type="ECO:0000256" key="2">
    <source>
        <dbReference type="ARBA" id="ARBA00023315"/>
    </source>
</evidence>
<reference evidence="4 5" key="1">
    <citation type="submission" date="2016-11" db="EMBL/GenBank/DDBJ databases">
        <authorList>
            <person name="Jaros S."/>
            <person name="Januszkiewicz K."/>
            <person name="Wedrychowicz H."/>
        </authorList>
    </citation>
    <scope>NUCLEOTIDE SEQUENCE [LARGE SCALE GENOMIC DNA]</scope>
    <source>
        <strain evidence="4 5">CGMCC 4.2025</strain>
    </source>
</reference>
<evidence type="ECO:0000256" key="1">
    <source>
        <dbReference type="ARBA" id="ARBA00022679"/>
    </source>
</evidence>
<protein>
    <submittedName>
        <fullName evidence="4">3-oxoacyl-[acyl-carrier-protein] synthase-3</fullName>
    </submittedName>
</protein>
<sequence>MRPTVLERVEAYLPARSVDVQQVAVDLGLSRHQARLMHRVHGLDVLHEDPGLGLYDLVLEPARRVLAALPDPSVVRYLLYAHTIQEVTPAHVDAAADLGRLLGLADAECFALTQQNCASSLAAVDAAGELLRADGDPRAKALVVTGEKPFSKLARLIANTTIMGEASAACLVGLTPRGSTVRGYAVRTDGRFREGIRMTTQAAQDFGDSYAAGLAAVVHEALDQADLRLSDVVTIVPHNVNRSSWLRVAKELGIGPERIHLDGVARYGHCFCSDPFLNLVALRERQGLVEGGHYLFAAVGLGATYAAMVIEHLGG</sequence>
<name>A0A1M7M4L2_9ACTN</name>
<feature type="domain" description="Beta-ketoacyl-[acyl-carrier-protein] synthase III C-terminal" evidence="3">
    <location>
        <begin position="222"/>
        <end position="311"/>
    </location>
</feature>
<keyword evidence="2" id="KW-0012">Acyltransferase</keyword>
<dbReference type="SUPFAM" id="SSF53901">
    <property type="entry name" value="Thiolase-like"/>
    <property type="match status" value="1"/>
</dbReference>
<dbReference type="Pfam" id="PF08541">
    <property type="entry name" value="ACP_syn_III_C"/>
    <property type="match status" value="1"/>
</dbReference>
<dbReference type="Gene3D" id="3.40.47.10">
    <property type="match status" value="2"/>
</dbReference>
<dbReference type="GO" id="GO:0044550">
    <property type="term" value="P:secondary metabolite biosynthetic process"/>
    <property type="evidence" value="ECO:0007669"/>
    <property type="project" value="TreeGrafter"/>
</dbReference>